<comment type="cofactor">
    <cofactor evidence="2">
        <name>a divalent metal cation</name>
        <dbReference type="ChEBI" id="CHEBI:60240"/>
    </cofactor>
</comment>
<dbReference type="Proteomes" id="UP000199220">
    <property type="component" value="Unassembled WGS sequence"/>
</dbReference>
<dbReference type="InterPro" id="IPR004358">
    <property type="entry name" value="Sig_transdc_His_kin-like_C"/>
</dbReference>
<keyword evidence="10" id="KW-0902">Two-component regulatory system</keyword>
<feature type="domain" description="Histidine kinase" evidence="14">
    <location>
        <begin position="255"/>
        <end position="468"/>
    </location>
</feature>
<comment type="catalytic activity">
    <reaction evidence="1">
        <text>ATP + protein L-histidine = ADP + protein N-phospho-L-histidine.</text>
        <dbReference type="EC" id="2.7.13.3"/>
    </reaction>
</comment>
<comment type="subcellular location">
    <subcellularLocation>
        <location evidence="3">Cell membrane</location>
    </subcellularLocation>
</comment>
<dbReference type="PROSITE" id="PS50109">
    <property type="entry name" value="HIS_KIN"/>
    <property type="match status" value="1"/>
</dbReference>
<evidence type="ECO:0000256" key="1">
    <source>
        <dbReference type="ARBA" id="ARBA00000085"/>
    </source>
</evidence>
<feature type="domain" description="HAMP" evidence="15">
    <location>
        <begin position="187"/>
        <end position="240"/>
    </location>
</feature>
<evidence type="ECO:0000256" key="11">
    <source>
        <dbReference type="ARBA" id="ARBA00023136"/>
    </source>
</evidence>
<keyword evidence="5" id="KW-0597">Phosphoprotein</keyword>
<name>A0A1H5MVF0_9MICO</name>
<keyword evidence="6" id="KW-0808">Transferase</keyword>
<dbReference type="Gene3D" id="1.10.287.130">
    <property type="match status" value="1"/>
</dbReference>
<accession>A0A1H5MVF0</accession>
<dbReference type="GO" id="GO:0005886">
    <property type="term" value="C:plasma membrane"/>
    <property type="evidence" value="ECO:0007669"/>
    <property type="project" value="UniProtKB-SubCell"/>
</dbReference>
<dbReference type="SUPFAM" id="SSF158472">
    <property type="entry name" value="HAMP domain-like"/>
    <property type="match status" value="1"/>
</dbReference>
<dbReference type="PROSITE" id="PS50885">
    <property type="entry name" value="HAMP"/>
    <property type="match status" value="1"/>
</dbReference>
<evidence type="ECO:0000259" key="14">
    <source>
        <dbReference type="PROSITE" id="PS50109"/>
    </source>
</evidence>
<evidence type="ECO:0000313" key="16">
    <source>
        <dbReference type="EMBL" id="SEE93345.1"/>
    </source>
</evidence>
<dbReference type="SUPFAM" id="SSF55874">
    <property type="entry name" value="ATPase domain of HSP90 chaperone/DNA topoisomerase II/histidine kinase"/>
    <property type="match status" value="1"/>
</dbReference>
<dbReference type="EMBL" id="FNTX01000002">
    <property type="protein sequence ID" value="SEE93345.1"/>
    <property type="molecule type" value="Genomic_DNA"/>
</dbReference>
<dbReference type="PRINTS" id="PR00344">
    <property type="entry name" value="BCTRLSENSOR"/>
</dbReference>
<dbReference type="SMART" id="SM00387">
    <property type="entry name" value="HATPase_c"/>
    <property type="match status" value="1"/>
</dbReference>
<dbReference type="InterPro" id="IPR036890">
    <property type="entry name" value="HATPase_C_sf"/>
</dbReference>
<evidence type="ECO:0000256" key="4">
    <source>
        <dbReference type="ARBA" id="ARBA00012438"/>
    </source>
</evidence>
<dbReference type="InterPro" id="IPR003661">
    <property type="entry name" value="HisK_dim/P_dom"/>
</dbReference>
<dbReference type="EC" id="2.7.13.3" evidence="4"/>
<dbReference type="AlphaFoldDB" id="A0A1H5MVF0"/>
<keyword evidence="11 13" id="KW-0472">Membrane</keyword>
<evidence type="ECO:0000313" key="17">
    <source>
        <dbReference type="Proteomes" id="UP000199220"/>
    </source>
</evidence>
<keyword evidence="17" id="KW-1185">Reference proteome</keyword>
<dbReference type="CDD" id="cd06225">
    <property type="entry name" value="HAMP"/>
    <property type="match status" value="1"/>
</dbReference>
<proteinExistence type="predicted"/>
<keyword evidence="9 13" id="KW-1133">Transmembrane helix</keyword>
<keyword evidence="7 13" id="KW-0812">Transmembrane</keyword>
<dbReference type="InterPro" id="IPR036097">
    <property type="entry name" value="HisK_dim/P_sf"/>
</dbReference>
<feature type="transmembrane region" description="Helical" evidence="13">
    <location>
        <begin position="12"/>
        <end position="39"/>
    </location>
</feature>
<evidence type="ECO:0000256" key="3">
    <source>
        <dbReference type="ARBA" id="ARBA00004236"/>
    </source>
</evidence>
<evidence type="ECO:0000256" key="6">
    <source>
        <dbReference type="ARBA" id="ARBA00022679"/>
    </source>
</evidence>
<dbReference type="InterPro" id="IPR003660">
    <property type="entry name" value="HAMP_dom"/>
</dbReference>
<evidence type="ECO:0000256" key="10">
    <source>
        <dbReference type="ARBA" id="ARBA00023012"/>
    </source>
</evidence>
<dbReference type="FunFam" id="3.30.565.10:FF:000006">
    <property type="entry name" value="Sensor histidine kinase WalK"/>
    <property type="match status" value="1"/>
</dbReference>
<organism evidence="16 17">
    <name type="scientific">Ruania alba</name>
    <dbReference type="NCBI Taxonomy" id="648782"/>
    <lineage>
        <taxon>Bacteria</taxon>
        <taxon>Bacillati</taxon>
        <taxon>Actinomycetota</taxon>
        <taxon>Actinomycetes</taxon>
        <taxon>Micrococcales</taxon>
        <taxon>Ruaniaceae</taxon>
        <taxon>Ruania</taxon>
    </lineage>
</organism>
<dbReference type="GO" id="GO:0005509">
    <property type="term" value="F:calcium ion binding"/>
    <property type="evidence" value="ECO:0007669"/>
    <property type="project" value="UniProtKB-ARBA"/>
</dbReference>
<gene>
    <name evidence="16" type="ORF">SAMN04488554_3680</name>
</gene>
<dbReference type="GO" id="GO:0000155">
    <property type="term" value="F:phosphorelay sensor kinase activity"/>
    <property type="evidence" value="ECO:0007669"/>
    <property type="project" value="InterPro"/>
</dbReference>
<dbReference type="PANTHER" id="PTHR45436:SF5">
    <property type="entry name" value="SENSOR HISTIDINE KINASE TRCS"/>
    <property type="match status" value="1"/>
</dbReference>
<dbReference type="Gene3D" id="3.30.565.10">
    <property type="entry name" value="Histidine kinase-like ATPase, C-terminal domain"/>
    <property type="match status" value="1"/>
</dbReference>
<evidence type="ECO:0000256" key="12">
    <source>
        <dbReference type="SAM" id="MobiDB-lite"/>
    </source>
</evidence>
<dbReference type="SMART" id="SM00388">
    <property type="entry name" value="HisKA"/>
    <property type="match status" value="1"/>
</dbReference>
<feature type="transmembrane region" description="Helical" evidence="13">
    <location>
        <begin position="165"/>
        <end position="186"/>
    </location>
</feature>
<feature type="region of interest" description="Disordered" evidence="12">
    <location>
        <begin position="445"/>
        <end position="472"/>
    </location>
</feature>
<dbReference type="Pfam" id="PF00672">
    <property type="entry name" value="HAMP"/>
    <property type="match status" value="1"/>
</dbReference>
<evidence type="ECO:0000259" key="15">
    <source>
        <dbReference type="PROSITE" id="PS50885"/>
    </source>
</evidence>
<keyword evidence="8 16" id="KW-0418">Kinase</keyword>
<dbReference type="InterPro" id="IPR050428">
    <property type="entry name" value="TCS_sensor_his_kinase"/>
</dbReference>
<dbReference type="FunFam" id="1.10.287.130:FF:000001">
    <property type="entry name" value="Two-component sensor histidine kinase"/>
    <property type="match status" value="1"/>
</dbReference>
<dbReference type="InterPro" id="IPR003594">
    <property type="entry name" value="HATPase_dom"/>
</dbReference>
<dbReference type="STRING" id="648782.SAMN04488554_3680"/>
<evidence type="ECO:0000256" key="5">
    <source>
        <dbReference type="ARBA" id="ARBA00022553"/>
    </source>
</evidence>
<dbReference type="Pfam" id="PF02518">
    <property type="entry name" value="HATPase_c"/>
    <property type="match status" value="1"/>
</dbReference>
<dbReference type="Pfam" id="PF00512">
    <property type="entry name" value="HisKA"/>
    <property type="match status" value="1"/>
</dbReference>
<dbReference type="OrthoDB" id="9786919at2"/>
<evidence type="ECO:0000256" key="7">
    <source>
        <dbReference type="ARBA" id="ARBA00022692"/>
    </source>
</evidence>
<evidence type="ECO:0000256" key="8">
    <source>
        <dbReference type="ARBA" id="ARBA00022777"/>
    </source>
</evidence>
<dbReference type="SMART" id="SM00304">
    <property type="entry name" value="HAMP"/>
    <property type="match status" value="1"/>
</dbReference>
<dbReference type="InterPro" id="IPR005467">
    <property type="entry name" value="His_kinase_dom"/>
</dbReference>
<dbReference type="Gene3D" id="6.10.340.10">
    <property type="match status" value="1"/>
</dbReference>
<evidence type="ECO:0000256" key="9">
    <source>
        <dbReference type="ARBA" id="ARBA00022989"/>
    </source>
</evidence>
<dbReference type="CDD" id="cd00082">
    <property type="entry name" value="HisKA"/>
    <property type="match status" value="1"/>
</dbReference>
<sequence>MPHTPVLKRLPLRVHLVLIMGTLLVVALVVTGVATLTLLKRSLIAQVDDNLDNAVQLLENRGPFDPQDGRNQPVTNYYVRILSADGTTLSDIPATTGTDAVPDFPVVTYEQLDTLAGKTQTIGSIEGTSTWRMVLLRGSVGQEAVTVAVALPMDDVTTTLAQMQLFTVLVGLGVVLLAAAAGYVAVQRSLRGLRDIENTAAAVAAGDLSRRAPVTPETTEVGRLGVSFNSMVANLESSFAAQAASEARMRRFVSDASHELRTPLASIRGYGELYRMGAVPTEELPGTMGRIENEAIRMGSLVNDLLALARLDEGRDLRLTEVDLTAIANDAVGDLGALDPSRPTDLVAPGPVLVQGDADRLRQVVTNLIGNVVQHTPQGTPVELRTYADGHDAVLEVVDHGPGVPEADAHRIFERFYRPDTSRTRTSGGSGLGLAIVATIVGAHGGQVSHRPTPGGGATIEVRLPRTPPGAA</sequence>
<evidence type="ECO:0000256" key="2">
    <source>
        <dbReference type="ARBA" id="ARBA00001968"/>
    </source>
</evidence>
<evidence type="ECO:0000256" key="13">
    <source>
        <dbReference type="SAM" id="Phobius"/>
    </source>
</evidence>
<reference evidence="17" key="1">
    <citation type="submission" date="2016-10" db="EMBL/GenBank/DDBJ databases">
        <authorList>
            <person name="Varghese N."/>
            <person name="Submissions S."/>
        </authorList>
    </citation>
    <scope>NUCLEOTIDE SEQUENCE [LARGE SCALE GENOMIC DNA]</scope>
    <source>
        <strain evidence="17">DSM 21368</strain>
    </source>
</reference>
<dbReference type="SUPFAM" id="SSF47384">
    <property type="entry name" value="Homodimeric domain of signal transducing histidine kinase"/>
    <property type="match status" value="1"/>
</dbReference>
<protein>
    <recommendedName>
        <fullName evidence="4">histidine kinase</fullName>
        <ecNumber evidence="4">2.7.13.3</ecNumber>
    </recommendedName>
</protein>
<dbReference type="CDD" id="cd00075">
    <property type="entry name" value="HATPase"/>
    <property type="match status" value="1"/>
</dbReference>
<dbReference type="PANTHER" id="PTHR45436">
    <property type="entry name" value="SENSOR HISTIDINE KINASE YKOH"/>
    <property type="match status" value="1"/>
</dbReference>